<evidence type="ECO:0000313" key="1">
    <source>
        <dbReference type="EMBL" id="ATA65432.1"/>
    </source>
</evidence>
<keyword evidence="2" id="KW-1185">Reference proteome</keyword>
<reference evidence="2" key="1">
    <citation type="submission" date="2017-06" db="EMBL/GenBank/DDBJ databases">
        <authorList>
            <person name="Zhao X."/>
        </authorList>
    </citation>
    <scope>NUCLEOTIDE SEQUENCE [LARGE SCALE GENOMIC DNA]</scope>
</reference>
<keyword evidence="1" id="KW-0240">DNA-directed RNA polymerase</keyword>
<keyword evidence="1" id="KW-0804">Transcription</keyword>
<dbReference type="Proteomes" id="UP000223363">
    <property type="component" value="Segment"/>
</dbReference>
<name>A0A289ZIC0_9CAUD</name>
<accession>A0A289ZIC0</accession>
<sequence length="192" mass="22435">MRLNEMPFNIFIMDVTPELIRSMRATTTTEIFETGTRNFNRDGLFSVETYGTLGSPERDGRFSYINLNTSIFHPLIYKRLGTLKRLYTEIIEGTRYAIFDEEKKDFIPADETVGETGFAFFVKHFPNLVIEEGDSEIRNLRVRLINENRNKAMLERILVMPAGLRDLIVGTGHRKNLRRRDQQILPCNDFHR</sequence>
<protein>
    <submittedName>
        <fullName evidence="1">Putative DNA-directed RNA polymerase beta subunit</fullName>
    </submittedName>
</protein>
<dbReference type="GO" id="GO:0000428">
    <property type="term" value="C:DNA-directed RNA polymerase complex"/>
    <property type="evidence" value="ECO:0007669"/>
    <property type="project" value="UniProtKB-KW"/>
</dbReference>
<dbReference type="EMBL" id="MF285618">
    <property type="protein sequence ID" value="ATA65432.1"/>
    <property type="molecule type" value="Genomic_DNA"/>
</dbReference>
<proteinExistence type="predicted"/>
<gene>
    <name evidence="1" type="ORF">2050HW_00097</name>
</gene>
<organism evidence="1 2">
    <name type="scientific">Serratia phage vB_SmaM_ 2050HW</name>
    <dbReference type="NCBI Taxonomy" id="2024252"/>
    <lineage>
        <taxon>Viruses</taxon>
        <taxon>Duplodnaviria</taxon>
        <taxon>Heunggongvirae</taxon>
        <taxon>Uroviricota</taxon>
        <taxon>Caudoviricetes</taxon>
        <taxon>Chimalliviridae</taxon>
        <taxon>Moabitevirus</taxon>
        <taxon>Moabitevirus mv2050HW</taxon>
    </lineage>
</organism>
<evidence type="ECO:0000313" key="2">
    <source>
        <dbReference type="Proteomes" id="UP000223363"/>
    </source>
</evidence>